<feature type="transmembrane region" description="Helical" evidence="6">
    <location>
        <begin position="236"/>
        <end position="255"/>
    </location>
</feature>
<feature type="domain" description="Major facilitator superfamily (MFS) profile" evidence="7">
    <location>
        <begin position="6"/>
        <end position="370"/>
    </location>
</feature>
<evidence type="ECO:0000256" key="2">
    <source>
        <dbReference type="ARBA" id="ARBA00022448"/>
    </source>
</evidence>
<feature type="transmembrane region" description="Helical" evidence="6">
    <location>
        <begin position="72"/>
        <end position="91"/>
    </location>
</feature>
<dbReference type="Pfam" id="PF07690">
    <property type="entry name" value="MFS_1"/>
    <property type="match status" value="1"/>
</dbReference>
<dbReference type="PROSITE" id="PS50850">
    <property type="entry name" value="MFS"/>
    <property type="match status" value="1"/>
</dbReference>
<evidence type="ECO:0000259" key="7">
    <source>
        <dbReference type="PROSITE" id="PS50850"/>
    </source>
</evidence>
<dbReference type="InterPro" id="IPR020846">
    <property type="entry name" value="MFS_dom"/>
</dbReference>
<evidence type="ECO:0000256" key="4">
    <source>
        <dbReference type="ARBA" id="ARBA00022989"/>
    </source>
</evidence>
<organism evidence="8 9">
    <name type="scientific">Metabacillus malikii</name>
    <dbReference type="NCBI Taxonomy" id="1504265"/>
    <lineage>
        <taxon>Bacteria</taxon>
        <taxon>Bacillati</taxon>
        <taxon>Bacillota</taxon>
        <taxon>Bacilli</taxon>
        <taxon>Bacillales</taxon>
        <taxon>Bacillaceae</taxon>
        <taxon>Metabacillus</taxon>
    </lineage>
</organism>
<feature type="transmembrane region" description="Helical" evidence="6">
    <location>
        <begin position="291"/>
        <end position="313"/>
    </location>
</feature>
<evidence type="ECO:0000313" key="9">
    <source>
        <dbReference type="Proteomes" id="UP001234495"/>
    </source>
</evidence>
<evidence type="ECO:0000313" key="8">
    <source>
        <dbReference type="EMBL" id="MDQ0232239.1"/>
    </source>
</evidence>
<keyword evidence="2" id="KW-0813">Transport</keyword>
<evidence type="ECO:0000256" key="1">
    <source>
        <dbReference type="ARBA" id="ARBA00004651"/>
    </source>
</evidence>
<feature type="transmembrane region" description="Helical" evidence="6">
    <location>
        <begin position="97"/>
        <end position="117"/>
    </location>
</feature>
<proteinExistence type="predicted"/>
<reference evidence="8 9" key="1">
    <citation type="submission" date="2023-07" db="EMBL/GenBank/DDBJ databases">
        <title>Genomic Encyclopedia of Type Strains, Phase IV (KMG-IV): sequencing the most valuable type-strain genomes for metagenomic binning, comparative biology and taxonomic classification.</title>
        <authorList>
            <person name="Goeker M."/>
        </authorList>
    </citation>
    <scope>NUCLEOTIDE SEQUENCE [LARGE SCALE GENOMIC DNA]</scope>
    <source>
        <strain evidence="8 9">DSM 29005</strain>
    </source>
</reference>
<sequence length="370" mass="42156">MNYRFIVIFFWIASVCVASNIYLFIPIYDAISKGISLSYNEVVFSSTLFTSCYACGLLSFGPLSEKFSPKWILIIGMITSSLFTFMISLSFSLSSFYMFRALQGLLLGSFAPVAYSLCFQLFDPKRRTFLIAIINMGFLMAGIIGQLISSYFVSYYDWKAIFYFFTILYTLIALISFFLLPGNAANQYFREEIETTIRKPLLQRPVILGLCLTFFTLMSFVSFYDSLSRHFTGHEQALFLARCIGLIGTPLSLFSGQWLKRYPSRQMIIICLVIMSVSYISMFIFSTFNMITFLSIIFVASLSVLIPSLITFIGEAAAHKRATAISFYSFTLLVGASIGPLLANYLQFQTILIVFILLFLFFIWLFSMHK</sequence>
<feature type="transmembrane region" description="Helical" evidence="6">
    <location>
        <begin position="129"/>
        <end position="148"/>
    </location>
</feature>
<feature type="transmembrane region" description="Helical" evidence="6">
    <location>
        <begin position="42"/>
        <end position="60"/>
    </location>
</feature>
<dbReference type="PANTHER" id="PTHR42718">
    <property type="entry name" value="MAJOR FACILITATOR SUPERFAMILY MULTIDRUG TRANSPORTER MFSC"/>
    <property type="match status" value="1"/>
</dbReference>
<accession>A0ABT9ZIZ4</accession>
<feature type="transmembrane region" description="Helical" evidence="6">
    <location>
        <begin position="325"/>
        <end position="342"/>
    </location>
</feature>
<keyword evidence="5 6" id="KW-0472">Membrane</keyword>
<dbReference type="SUPFAM" id="SSF103473">
    <property type="entry name" value="MFS general substrate transporter"/>
    <property type="match status" value="1"/>
</dbReference>
<comment type="caution">
    <text evidence="8">The sequence shown here is derived from an EMBL/GenBank/DDBJ whole genome shotgun (WGS) entry which is preliminary data.</text>
</comment>
<feature type="transmembrane region" description="Helical" evidence="6">
    <location>
        <begin position="160"/>
        <end position="180"/>
    </location>
</feature>
<feature type="transmembrane region" description="Helical" evidence="6">
    <location>
        <begin position="348"/>
        <end position="366"/>
    </location>
</feature>
<keyword evidence="4 6" id="KW-1133">Transmembrane helix</keyword>
<dbReference type="EMBL" id="JAUSUD010000019">
    <property type="protein sequence ID" value="MDQ0232239.1"/>
    <property type="molecule type" value="Genomic_DNA"/>
</dbReference>
<protein>
    <submittedName>
        <fullName evidence="8">MFS family permease</fullName>
    </submittedName>
</protein>
<comment type="subcellular location">
    <subcellularLocation>
        <location evidence="1">Cell membrane</location>
        <topology evidence="1">Multi-pass membrane protein</topology>
    </subcellularLocation>
</comment>
<evidence type="ECO:0000256" key="6">
    <source>
        <dbReference type="SAM" id="Phobius"/>
    </source>
</evidence>
<keyword evidence="9" id="KW-1185">Reference proteome</keyword>
<keyword evidence="3 6" id="KW-0812">Transmembrane</keyword>
<dbReference type="RefSeq" id="WP_307344247.1">
    <property type="nucleotide sequence ID" value="NZ_JAUSUD010000019.1"/>
</dbReference>
<evidence type="ECO:0000256" key="5">
    <source>
        <dbReference type="ARBA" id="ARBA00023136"/>
    </source>
</evidence>
<dbReference type="InterPro" id="IPR011701">
    <property type="entry name" value="MFS"/>
</dbReference>
<dbReference type="PANTHER" id="PTHR42718:SF9">
    <property type="entry name" value="MAJOR FACILITATOR SUPERFAMILY MULTIDRUG TRANSPORTER MFSC"/>
    <property type="match status" value="1"/>
</dbReference>
<evidence type="ECO:0000256" key="3">
    <source>
        <dbReference type="ARBA" id="ARBA00022692"/>
    </source>
</evidence>
<feature type="transmembrane region" description="Helical" evidence="6">
    <location>
        <begin position="201"/>
        <end position="224"/>
    </location>
</feature>
<dbReference type="Gene3D" id="1.20.1250.20">
    <property type="entry name" value="MFS general substrate transporter like domains"/>
    <property type="match status" value="1"/>
</dbReference>
<gene>
    <name evidence="8" type="ORF">J2S19_003526</name>
</gene>
<dbReference type="Proteomes" id="UP001234495">
    <property type="component" value="Unassembled WGS sequence"/>
</dbReference>
<feature type="transmembrane region" description="Helical" evidence="6">
    <location>
        <begin position="267"/>
        <end position="285"/>
    </location>
</feature>
<name>A0ABT9ZIZ4_9BACI</name>
<dbReference type="InterPro" id="IPR036259">
    <property type="entry name" value="MFS_trans_sf"/>
</dbReference>